<dbReference type="EMBL" id="BAAFGZ010000428">
    <property type="protein sequence ID" value="GAB0138509.1"/>
    <property type="molecule type" value="Genomic_DNA"/>
</dbReference>
<gene>
    <name evidence="1" type="primary">g6744</name>
    <name evidence="1" type="ORF">EsDP_00006744</name>
</gene>
<name>A0ABQ0CYH7_9HYPO</name>
<evidence type="ECO:0000313" key="2">
    <source>
        <dbReference type="Proteomes" id="UP001562357"/>
    </source>
</evidence>
<dbReference type="Proteomes" id="UP001562357">
    <property type="component" value="Unassembled WGS sequence"/>
</dbReference>
<evidence type="ECO:0000313" key="1">
    <source>
        <dbReference type="EMBL" id="GAB0138509.1"/>
    </source>
</evidence>
<protein>
    <recommendedName>
        <fullName evidence="3">F-box domain-containing protein</fullName>
    </recommendedName>
</protein>
<evidence type="ECO:0008006" key="3">
    <source>
        <dbReference type="Google" id="ProtNLM"/>
    </source>
</evidence>
<organism evidence="1 2">
    <name type="scientific">Epichloe bromicola</name>
    <dbReference type="NCBI Taxonomy" id="79588"/>
    <lineage>
        <taxon>Eukaryota</taxon>
        <taxon>Fungi</taxon>
        <taxon>Dikarya</taxon>
        <taxon>Ascomycota</taxon>
        <taxon>Pezizomycotina</taxon>
        <taxon>Sordariomycetes</taxon>
        <taxon>Hypocreomycetidae</taxon>
        <taxon>Hypocreales</taxon>
        <taxon>Clavicipitaceae</taxon>
        <taxon>Epichloe</taxon>
    </lineage>
</organism>
<proteinExistence type="predicted"/>
<keyword evidence="2" id="KW-1185">Reference proteome</keyword>
<accession>A0ABQ0CYH7</accession>
<sequence length="336" mass="38988">MTSWSQLPLAVRRRIVQGVPNEIHVLPKLATVCLEWSRFIEKITFKHLVVKSDQLDVFQVLVHSRPSRHLCLRSLKFVIRVPFWADGSKYSREEDEQDESTDDTTIRIIMKSIWKLLNYLSCWNLGVIKMFQPEFQGLTLELAVQRFQVKKPPIYDKLERPASRPDWHRTHGQLRTGGGLKDHWHVFLITKLHLLQQSDLEIPPPAVFEICDRLPWLSDIRYEPSRLRGKLGDVETLRCGLAALTASRRSNLVRKIHILQLEKHPPTATRKRQQLTCWGTNPNIVFAPGSSLETEYRLLAVMFARASLTLEELFICNMIEAQTLLETMLFLRVPLA</sequence>
<reference evidence="2" key="1">
    <citation type="submission" date="2024-06" db="EMBL/GenBank/DDBJ databases">
        <title>Draft Genome Sequences of Epichloe bromicola Strains Isolated from Elymus ciliaris.</title>
        <authorList>
            <consortium name="Epichloe bromicola genome sequencing consortium"/>
            <person name="Miura A."/>
            <person name="Imano S."/>
            <person name="Ashida A."/>
            <person name="Sato I."/>
            <person name="Chiba S."/>
            <person name="Tanaka A."/>
            <person name="Camagna M."/>
            <person name="Takemoto D."/>
        </authorList>
    </citation>
    <scope>NUCLEOTIDE SEQUENCE [LARGE SCALE GENOMIC DNA]</scope>
    <source>
        <strain evidence="2">DP</strain>
    </source>
</reference>
<comment type="caution">
    <text evidence="1">The sequence shown here is derived from an EMBL/GenBank/DDBJ whole genome shotgun (WGS) entry which is preliminary data.</text>
</comment>